<proteinExistence type="predicted"/>
<dbReference type="SUPFAM" id="SSF63825">
    <property type="entry name" value="YWTD domain"/>
    <property type="match status" value="1"/>
</dbReference>
<name>A0ABQ9F6Q6_TEGGR</name>
<gene>
    <name evidence="2" type="ORF">KUTeg_009330</name>
</gene>
<accession>A0ABQ9F6Q6</accession>
<evidence type="ECO:0000313" key="3">
    <source>
        <dbReference type="Proteomes" id="UP001217089"/>
    </source>
</evidence>
<sequence length="449" mass="50882">MSKNISDAKKRISELEKSLHKIDINVKDYNEASDKTIEDINKQRIQIKSNIDTIADNMANQVQKRREQDVQLMEKKGKDIQKVITDYKEYLTSCRQEKSVDNIADFKHQLKKPAESNIHTIIHTNHLIFVGDNSMKFQDMFGKLVDLLDESKSKQKMPDSEKVQKKKPTTDDETDGILITTISTQELLKTNSDASRLHDIRCFYVSAVNDQKAWCGGLNEMILVGIHGNVQRKVTLDNYSCGLAVTSLSELLVTVTSMIKKYLPDGKCVDIANTKPYHSKGITLTSQGDILVCLCKSKYDNKVVRMTTAGHVKQTIQKNKQHQPLFTNPQHVAENVNGDVVVVDNNVHAFIVVTNKEGRLKYMYPDFEQSFHIIDECSGIACDSIGCILVSDYLNHKIHQIDIDGRFIQFILSEQEGIQLPWGLSIDNKGQLWLGNENGLEVTVYKYSS</sequence>
<feature type="coiled-coil region" evidence="1">
    <location>
        <begin position="5"/>
        <end position="32"/>
    </location>
</feature>
<dbReference type="InterPro" id="IPR011042">
    <property type="entry name" value="6-blade_b-propeller_TolB-like"/>
</dbReference>
<dbReference type="PANTHER" id="PTHR24104">
    <property type="entry name" value="E3 UBIQUITIN-PROTEIN LIGASE NHLRC1-RELATED"/>
    <property type="match status" value="1"/>
</dbReference>
<dbReference type="InterPro" id="IPR050952">
    <property type="entry name" value="TRIM-NHL_E3_ligases"/>
</dbReference>
<comment type="caution">
    <text evidence="2">The sequence shown here is derived from an EMBL/GenBank/DDBJ whole genome shotgun (WGS) entry which is preliminary data.</text>
</comment>
<evidence type="ECO:0000313" key="2">
    <source>
        <dbReference type="EMBL" id="KAJ8311957.1"/>
    </source>
</evidence>
<dbReference type="Proteomes" id="UP001217089">
    <property type="component" value="Unassembled WGS sequence"/>
</dbReference>
<dbReference type="Gene3D" id="2.120.10.30">
    <property type="entry name" value="TolB, C-terminal domain"/>
    <property type="match status" value="1"/>
</dbReference>
<protein>
    <submittedName>
        <fullName evidence="2">Uncharacterized protein</fullName>
    </submittedName>
</protein>
<evidence type="ECO:0000256" key="1">
    <source>
        <dbReference type="SAM" id="Coils"/>
    </source>
</evidence>
<keyword evidence="1" id="KW-0175">Coiled coil</keyword>
<keyword evidence="3" id="KW-1185">Reference proteome</keyword>
<reference evidence="2 3" key="1">
    <citation type="submission" date="2022-12" db="EMBL/GenBank/DDBJ databases">
        <title>Chromosome-level genome of Tegillarca granosa.</title>
        <authorList>
            <person name="Kim J."/>
        </authorList>
    </citation>
    <scope>NUCLEOTIDE SEQUENCE [LARGE SCALE GENOMIC DNA]</scope>
    <source>
        <strain evidence="2">Teg-2019</strain>
        <tissue evidence="2">Adductor muscle</tissue>
    </source>
</reference>
<dbReference type="EMBL" id="JARBDR010000440">
    <property type="protein sequence ID" value="KAJ8311957.1"/>
    <property type="molecule type" value="Genomic_DNA"/>
</dbReference>
<organism evidence="2 3">
    <name type="scientific">Tegillarca granosa</name>
    <name type="common">Malaysian cockle</name>
    <name type="synonym">Anadara granosa</name>
    <dbReference type="NCBI Taxonomy" id="220873"/>
    <lineage>
        <taxon>Eukaryota</taxon>
        <taxon>Metazoa</taxon>
        <taxon>Spiralia</taxon>
        <taxon>Lophotrochozoa</taxon>
        <taxon>Mollusca</taxon>
        <taxon>Bivalvia</taxon>
        <taxon>Autobranchia</taxon>
        <taxon>Pteriomorphia</taxon>
        <taxon>Arcoida</taxon>
        <taxon>Arcoidea</taxon>
        <taxon>Arcidae</taxon>
        <taxon>Tegillarca</taxon>
    </lineage>
</organism>
<dbReference type="PANTHER" id="PTHR24104:SF25">
    <property type="entry name" value="PROTEIN LIN-41"/>
    <property type="match status" value="1"/>
</dbReference>